<dbReference type="EMBL" id="NCKU01002650">
    <property type="protein sequence ID" value="RWS09100.1"/>
    <property type="molecule type" value="Genomic_DNA"/>
</dbReference>
<protein>
    <submittedName>
        <fullName evidence="6">Uncharacterized protein</fullName>
    </submittedName>
</protein>
<feature type="signal peptide" evidence="4">
    <location>
        <begin position="1"/>
        <end position="24"/>
    </location>
</feature>
<dbReference type="CDD" id="cd12960">
    <property type="entry name" value="Spider_toxin"/>
    <property type="match status" value="1"/>
</dbReference>
<keyword evidence="7" id="KW-1185">Reference proteome</keyword>
<comment type="subcellular location">
    <subcellularLocation>
        <location evidence="1">Secreted</location>
    </subcellularLocation>
</comment>
<dbReference type="GO" id="GO:0005576">
    <property type="term" value="C:extracellular region"/>
    <property type="evidence" value="ECO:0007669"/>
    <property type="project" value="UniProtKB-SubCell"/>
</dbReference>
<keyword evidence="2" id="KW-0964">Secreted</keyword>
<dbReference type="EMBL" id="NCKU01002658">
    <property type="protein sequence ID" value="RWS09083.1"/>
    <property type="molecule type" value="Genomic_DNA"/>
</dbReference>
<dbReference type="GO" id="GO:0008200">
    <property type="term" value="F:ion channel inhibitor activity"/>
    <property type="evidence" value="ECO:0007669"/>
    <property type="project" value="InterPro"/>
</dbReference>
<dbReference type="STRING" id="1965070.A0A3S3PGD4"/>
<keyword evidence="4" id="KW-0732">Signal</keyword>
<keyword evidence="3" id="KW-1015">Disulfide bond</keyword>
<name>A0A3S3PGD4_9ACAR</name>
<sequence length="109" mass="11994">MSTAFKVLAAFCLIVLIVIDTCRGYNVQDANAEDEYYASALANLLKQHHQIIDGQDHLANGSMEKRGCIRRGGGCEGRANDCCEGNSCRCNLFGSNCRCLRMGLFQKLI</sequence>
<reference evidence="6 7" key="1">
    <citation type="journal article" date="2018" name="Gigascience">
        <title>Genomes of trombidid mites reveal novel predicted allergens and laterally-transferred genes associated with secondary metabolism.</title>
        <authorList>
            <person name="Dong X."/>
            <person name="Chaisiri K."/>
            <person name="Xia D."/>
            <person name="Armstrong S.D."/>
            <person name="Fang Y."/>
            <person name="Donnelly M.J."/>
            <person name="Kadowaki T."/>
            <person name="McGarry J.W."/>
            <person name="Darby A.C."/>
            <person name="Makepeace B.L."/>
        </authorList>
    </citation>
    <scope>NUCLEOTIDE SEQUENCE [LARGE SCALE GENOMIC DNA]</scope>
    <source>
        <strain evidence="6">UoL-WK</strain>
    </source>
</reference>
<accession>A0A3S3PGD4</accession>
<dbReference type="InterPro" id="IPR004169">
    <property type="entry name" value="Spidertoxin"/>
</dbReference>
<dbReference type="AlphaFoldDB" id="A0A3S3PGD4"/>
<gene>
    <name evidence="6" type="ORF">B4U79_07500</name>
    <name evidence="5" type="ORF">B4U79_08921</name>
</gene>
<reference evidence="6" key="2">
    <citation type="submission" date="2018-11" db="EMBL/GenBank/DDBJ databases">
        <title>Trombidioid mite genomics.</title>
        <authorList>
            <person name="Dong X."/>
        </authorList>
    </citation>
    <scope>NUCLEOTIDE SEQUENCE</scope>
    <source>
        <strain evidence="6">UoL-WK</strain>
    </source>
</reference>
<evidence type="ECO:0000313" key="7">
    <source>
        <dbReference type="Proteomes" id="UP000285301"/>
    </source>
</evidence>
<feature type="chain" id="PRO_5036344734" evidence="4">
    <location>
        <begin position="25"/>
        <end position="109"/>
    </location>
</feature>
<organism evidence="6 7">
    <name type="scientific">Dinothrombium tinctorium</name>
    <dbReference type="NCBI Taxonomy" id="1965070"/>
    <lineage>
        <taxon>Eukaryota</taxon>
        <taxon>Metazoa</taxon>
        <taxon>Ecdysozoa</taxon>
        <taxon>Arthropoda</taxon>
        <taxon>Chelicerata</taxon>
        <taxon>Arachnida</taxon>
        <taxon>Acari</taxon>
        <taxon>Acariformes</taxon>
        <taxon>Trombidiformes</taxon>
        <taxon>Prostigmata</taxon>
        <taxon>Anystina</taxon>
        <taxon>Parasitengona</taxon>
        <taxon>Trombidioidea</taxon>
        <taxon>Trombidiidae</taxon>
        <taxon>Dinothrombium</taxon>
    </lineage>
</organism>
<dbReference type="OrthoDB" id="6100049at2759"/>
<evidence type="ECO:0000313" key="6">
    <source>
        <dbReference type="EMBL" id="RWS09100.1"/>
    </source>
</evidence>
<evidence type="ECO:0000313" key="5">
    <source>
        <dbReference type="EMBL" id="RWS09083.1"/>
    </source>
</evidence>
<dbReference type="Gene3D" id="4.10.40.10">
    <property type="match status" value="1"/>
</dbReference>
<dbReference type="Proteomes" id="UP000285301">
    <property type="component" value="Unassembled WGS sequence"/>
</dbReference>
<evidence type="ECO:0000256" key="2">
    <source>
        <dbReference type="ARBA" id="ARBA00022525"/>
    </source>
</evidence>
<proteinExistence type="predicted"/>
<dbReference type="Pfam" id="PF02819">
    <property type="entry name" value="Toxin_9"/>
    <property type="match status" value="1"/>
</dbReference>
<dbReference type="SUPFAM" id="SSF57059">
    <property type="entry name" value="omega toxin-like"/>
    <property type="match status" value="1"/>
</dbReference>
<evidence type="ECO:0000256" key="4">
    <source>
        <dbReference type="SAM" id="SignalP"/>
    </source>
</evidence>
<evidence type="ECO:0000256" key="3">
    <source>
        <dbReference type="ARBA" id="ARBA00023157"/>
    </source>
</evidence>
<comment type="caution">
    <text evidence="6">The sequence shown here is derived from an EMBL/GenBank/DDBJ whole genome shotgun (WGS) entry which is preliminary data.</text>
</comment>
<evidence type="ECO:0000256" key="1">
    <source>
        <dbReference type="ARBA" id="ARBA00004613"/>
    </source>
</evidence>